<accession>A0A1I2NCC4</accession>
<sequence>MVSISQESPEQTWQRLRGVIAAARLRTFDGEWSFFEAPLTDPPALTADLLAVVRDDDRWSWLAPAGPSAGERFALFSFHFPPEMDNSGFVGWLATELKRRLGTGVFVVCGQNSDRGGIYDYWGCPAELRAEAAEVLRELRAG</sequence>
<reference evidence="1 2" key="1">
    <citation type="submission" date="2016-10" db="EMBL/GenBank/DDBJ databases">
        <authorList>
            <person name="de Groot N.N."/>
        </authorList>
    </citation>
    <scope>NUCLEOTIDE SEQUENCE [LARGE SCALE GENOMIC DNA]</scope>
    <source>
        <strain evidence="1 2">DSM 43019</strain>
    </source>
</reference>
<dbReference type="STRING" id="35752.SAMN05421541_14123"/>
<organism evidence="1 2">
    <name type="scientific">Actinoplanes philippinensis</name>
    <dbReference type="NCBI Taxonomy" id="35752"/>
    <lineage>
        <taxon>Bacteria</taxon>
        <taxon>Bacillati</taxon>
        <taxon>Actinomycetota</taxon>
        <taxon>Actinomycetes</taxon>
        <taxon>Micromonosporales</taxon>
        <taxon>Micromonosporaceae</taxon>
        <taxon>Actinoplanes</taxon>
    </lineage>
</organism>
<keyword evidence="2" id="KW-1185">Reference proteome</keyword>
<protein>
    <submittedName>
        <fullName evidence="1">Uncharacterized protein</fullName>
    </submittedName>
</protein>
<dbReference type="Proteomes" id="UP000199645">
    <property type="component" value="Unassembled WGS sequence"/>
</dbReference>
<dbReference type="Pfam" id="PF19696">
    <property type="entry name" value="DUF6196"/>
    <property type="match status" value="1"/>
</dbReference>
<evidence type="ECO:0000313" key="2">
    <source>
        <dbReference type="Proteomes" id="UP000199645"/>
    </source>
</evidence>
<proteinExistence type="predicted"/>
<gene>
    <name evidence="1" type="ORF">SAMN05421541_14123</name>
</gene>
<evidence type="ECO:0000313" key="1">
    <source>
        <dbReference type="EMBL" id="SFG00519.1"/>
    </source>
</evidence>
<dbReference type="AlphaFoldDB" id="A0A1I2NCC4"/>
<name>A0A1I2NCC4_9ACTN</name>
<dbReference type="OrthoDB" id="8448684at2"/>
<dbReference type="EMBL" id="FONV01000041">
    <property type="protein sequence ID" value="SFG00519.1"/>
    <property type="molecule type" value="Genomic_DNA"/>
</dbReference>
<dbReference type="InterPro" id="IPR045674">
    <property type="entry name" value="DUF6196"/>
</dbReference>